<name>A0A067MPF4_BOTB1</name>
<feature type="transmembrane region" description="Helical" evidence="1">
    <location>
        <begin position="73"/>
        <end position="100"/>
    </location>
</feature>
<organism evidence="2 3">
    <name type="scientific">Botryobasidium botryosum (strain FD-172 SS1)</name>
    <dbReference type="NCBI Taxonomy" id="930990"/>
    <lineage>
        <taxon>Eukaryota</taxon>
        <taxon>Fungi</taxon>
        <taxon>Dikarya</taxon>
        <taxon>Basidiomycota</taxon>
        <taxon>Agaricomycotina</taxon>
        <taxon>Agaricomycetes</taxon>
        <taxon>Cantharellales</taxon>
        <taxon>Botryobasidiaceae</taxon>
        <taxon>Botryobasidium</taxon>
    </lineage>
</organism>
<reference evidence="3" key="1">
    <citation type="journal article" date="2014" name="Proc. Natl. Acad. Sci. U.S.A.">
        <title>Extensive sampling of basidiomycete genomes demonstrates inadequacy of the white-rot/brown-rot paradigm for wood decay fungi.</title>
        <authorList>
            <person name="Riley R."/>
            <person name="Salamov A.A."/>
            <person name="Brown D.W."/>
            <person name="Nagy L.G."/>
            <person name="Floudas D."/>
            <person name="Held B.W."/>
            <person name="Levasseur A."/>
            <person name="Lombard V."/>
            <person name="Morin E."/>
            <person name="Otillar R."/>
            <person name="Lindquist E.A."/>
            <person name="Sun H."/>
            <person name="LaButti K.M."/>
            <person name="Schmutz J."/>
            <person name="Jabbour D."/>
            <person name="Luo H."/>
            <person name="Baker S.E."/>
            <person name="Pisabarro A.G."/>
            <person name="Walton J.D."/>
            <person name="Blanchette R.A."/>
            <person name="Henrissat B."/>
            <person name="Martin F."/>
            <person name="Cullen D."/>
            <person name="Hibbett D.S."/>
            <person name="Grigoriev I.V."/>
        </authorList>
    </citation>
    <scope>NUCLEOTIDE SEQUENCE [LARGE SCALE GENOMIC DNA]</scope>
    <source>
        <strain evidence="3">FD-172 SS1</strain>
    </source>
</reference>
<keyword evidence="1" id="KW-0812">Transmembrane</keyword>
<evidence type="ECO:0000313" key="2">
    <source>
        <dbReference type="EMBL" id="KDQ17638.1"/>
    </source>
</evidence>
<keyword evidence="1" id="KW-0472">Membrane</keyword>
<dbReference type="EMBL" id="KL198023">
    <property type="protein sequence ID" value="KDQ17638.1"/>
    <property type="molecule type" value="Genomic_DNA"/>
</dbReference>
<proteinExistence type="predicted"/>
<keyword evidence="3" id="KW-1185">Reference proteome</keyword>
<dbReference type="Proteomes" id="UP000027195">
    <property type="component" value="Unassembled WGS sequence"/>
</dbReference>
<dbReference type="AlphaFoldDB" id="A0A067MPF4"/>
<accession>A0A067MPF4</accession>
<protein>
    <submittedName>
        <fullName evidence="2">Uncharacterized protein</fullName>
    </submittedName>
</protein>
<dbReference type="InParanoid" id="A0A067MPF4"/>
<gene>
    <name evidence="2" type="ORF">BOTBODRAFT_42754</name>
</gene>
<sequence>MHSVVIGDCFMAAFGGYSNFYLAISFYFIPNFHIPRLGLCLQQNDTINRNLRDPYFLLLTKTPLEAGCEQFTVVFLLSLLISSIFLLQLVVCFAFIKLLLTPTD</sequence>
<evidence type="ECO:0000313" key="3">
    <source>
        <dbReference type="Proteomes" id="UP000027195"/>
    </source>
</evidence>
<keyword evidence="1" id="KW-1133">Transmembrane helix</keyword>
<feature type="transmembrane region" description="Helical" evidence="1">
    <location>
        <begin position="9"/>
        <end position="29"/>
    </location>
</feature>
<evidence type="ECO:0000256" key="1">
    <source>
        <dbReference type="SAM" id="Phobius"/>
    </source>
</evidence>
<dbReference type="HOGENOM" id="CLU_2249684_0_0_1"/>